<feature type="region of interest" description="Disordered" evidence="1">
    <location>
        <begin position="100"/>
        <end position="131"/>
    </location>
</feature>
<reference evidence="2 3" key="1">
    <citation type="submission" date="2013-05" db="EMBL/GenBank/DDBJ databases">
        <title>Drechslerella stenobrocha genome reveals carnivorous origination and mechanical trapping mechanism of predatory fungi.</title>
        <authorList>
            <person name="Liu X."/>
            <person name="Zhang W."/>
            <person name="Liu K."/>
        </authorList>
    </citation>
    <scope>NUCLEOTIDE SEQUENCE [LARGE SCALE GENOMIC DNA]</scope>
    <source>
        <strain evidence="2 3">248</strain>
    </source>
</reference>
<feature type="compositionally biased region" description="Acidic residues" evidence="1">
    <location>
        <begin position="1"/>
        <end position="10"/>
    </location>
</feature>
<feature type="region of interest" description="Disordered" evidence="1">
    <location>
        <begin position="144"/>
        <end position="163"/>
    </location>
</feature>
<proteinExistence type="predicted"/>
<name>W7HXC6_9PEZI</name>
<dbReference type="AlphaFoldDB" id="W7HXC6"/>
<evidence type="ECO:0000256" key="1">
    <source>
        <dbReference type="SAM" id="MobiDB-lite"/>
    </source>
</evidence>
<evidence type="ECO:0000313" key="3">
    <source>
        <dbReference type="Proteomes" id="UP000024837"/>
    </source>
</evidence>
<dbReference type="HOGENOM" id="CLU_072103_0_0_1"/>
<feature type="compositionally biased region" description="Low complexity" evidence="1">
    <location>
        <begin position="100"/>
        <end position="109"/>
    </location>
</feature>
<dbReference type="EMBL" id="KI966434">
    <property type="protein sequence ID" value="EWC44772.1"/>
    <property type="molecule type" value="Genomic_DNA"/>
</dbReference>
<organism evidence="2 3">
    <name type="scientific">Drechslerella stenobrocha 248</name>
    <dbReference type="NCBI Taxonomy" id="1043628"/>
    <lineage>
        <taxon>Eukaryota</taxon>
        <taxon>Fungi</taxon>
        <taxon>Dikarya</taxon>
        <taxon>Ascomycota</taxon>
        <taxon>Pezizomycotina</taxon>
        <taxon>Orbiliomycetes</taxon>
        <taxon>Orbiliales</taxon>
        <taxon>Orbiliaceae</taxon>
        <taxon>Drechslerella</taxon>
    </lineage>
</organism>
<sequence>MDVEMDMDLDLDQHTEPQPRIQQLESDPAHIVTPSEQQEWVRTIDAQIEDSQHQLELTTLRVEDVDVIKPARRFIPTKITAYFPSSPALSIPLNLLATPVSTPSSSPALRSQHELPQHPDSASESEEDRQQREILEELARSLSSVSLRTRARTQPGKAKARATVAVKAKAMPVSPPSSPPPPIGIGIGMMMGYKSPKSQSASSSPKLKSRDMEVHMHLAGAASLAPTKITKRGVISGGRGRGVVMRRRNSAGSYRGDTISL</sequence>
<gene>
    <name evidence="2" type="ORF">DRE_06410</name>
</gene>
<dbReference type="OrthoDB" id="5403023at2759"/>
<keyword evidence="3" id="KW-1185">Reference proteome</keyword>
<accession>W7HXC6</accession>
<evidence type="ECO:0000313" key="2">
    <source>
        <dbReference type="EMBL" id="EWC44772.1"/>
    </source>
</evidence>
<dbReference type="Proteomes" id="UP000024837">
    <property type="component" value="Unassembled WGS sequence"/>
</dbReference>
<feature type="region of interest" description="Disordered" evidence="1">
    <location>
        <begin position="1"/>
        <end position="27"/>
    </location>
</feature>
<protein>
    <submittedName>
        <fullName evidence="2">Uncharacterized protein</fullName>
    </submittedName>
</protein>